<feature type="domain" description="HTH cro/C1-type" evidence="1">
    <location>
        <begin position="31"/>
        <end position="86"/>
    </location>
</feature>
<proteinExistence type="predicted"/>
<dbReference type="STRING" id="237069.SAMN05216498_1439"/>
<dbReference type="SMART" id="SM00530">
    <property type="entry name" value="HTH_XRE"/>
    <property type="match status" value="1"/>
</dbReference>
<dbReference type="InterPro" id="IPR010982">
    <property type="entry name" value="Lambda_DNA-bd_dom_sf"/>
</dbReference>
<evidence type="ECO:0000259" key="1">
    <source>
        <dbReference type="PROSITE" id="PS50943"/>
    </source>
</evidence>
<dbReference type="OrthoDB" id="2607719at2"/>
<dbReference type="SUPFAM" id="SSF47413">
    <property type="entry name" value="lambda repressor-like DNA-binding domains"/>
    <property type="match status" value="1"/>
</dbReference>
<accession>A0A1G9YJ74</accession>
<dbReference type="GO" id="GO:0003677">
    <property type="term" value="F:DNA binding"/>
    <property type="evidence" value="ECO:0007669"/>
    <property type="project" value="InterPro"/>
</dbReference>
<keyword evidence="3" id="KW-1185">Reference proteome</keyword>
<dbReference type="Gene3D" id="1.10.260.40">
    <property type="entry name" value="lambda repressor-like DNA-binding domains"/>
    <property type="match status" value="1"/>
</dbReference>
<dbReference type="AlphaFoldDB" id="A0A1G9YJ74"/>
<gene>
    <name evidence="2" type="ORF">SAMN05216498_1439</name>
</gene>
<dbReference type="RefSeq" id="WP_093855916.1">
    <property type="nucleotide sequence ID" value="NZ_BJVZ01000031.1"/>
</dbReference>
<evidence type="ECO:0000313" key="2">
    <source>
        <dbReference type="EMBL" id="SDN09279.1"/>
    </source>
</evidence>
<name>A0A1G9YJ74_9BACI</name>
<sequence length="229" mass="26341">MPRIHITSNDFEFLKNSTVGERLRFFRLHIMQHSREPNKFKIASIGKRLEVSPQTISSIESGSSKNPSFKLVDRLTEDYGVPLAAVSDRFYQGEEKLFAIGHSEDTIVVEDEEFIDLLTSDDVQLVGVNFENVNENFFSAKDTMGLLLYRSYDKNLIDVMFHQHLKTNITNNQLEQLTSRLVFETDILINEPNVVYSTHPINKGKKLINQHNKSLSLEELIALIRNDLQ</sequence>
<organism evidence="2 3">
    <name type="scientific">Tenuibacillus multivorans</name>
    <dbReference type="NCBI Taxonomy" id="237069"/>
    <lineage>
        <taxon>Bacteria</taxon>
        <taxon>Bacillati</taxon>
        <taxon>Bacillota</taxon>
        <taxon>Bacilli</taxon>
        <taxon>Bacillales</taxon>
        <taxon>Bacillaceae</taxon>
        <taxon>Tenuibacillus</taxon>
    </lineage>
</organism>
<dbReference type="EMBL" id="FNIG01000002">
    <property type="protein sequence ID" value="SDN09279.1"/>
    <property type="molecule type" value="Genomic_DNA"/>
</dbReference>
<dbReference type="PROSITE" id="PS50943">
    <property type="entry name" value="HTH_CROC1"/>
    <property type="match status" value="1"/>
</dbReference>
<protein>
    <submittedName>
        <fullName evidence="2">Helix-turn-helix</fullName>
    </submittedName>
</protein>
<dbReference type="InterPro" id="IPR001387">
    <property type="entry name" value="Cro/C1-type_HTH"/>
</dbReference>
<dbReference type="Proteomes" id="UP000199334">
    <property type="component" value="Unassembled WGS sequence"/>
</dbReference>
<dbReference type="CDD" id="cd00093">
    <property type="entry name" value="HTH_XRE"/>
    <property type="match status" value="1"/>
</dbReference>
<reference evidence="2 3" key="1">
    <citation type="submission" date="2016-10" db="EMBL/GenBank/DDBJ databases">
        <authorList>
            <person name="de Groot N.N."/>
        </authorList>
    </citation>
    <scope>NUCLEOTIDE SEQUENCE [LARGE SCALE GENOMIC DNA]</scope>
    <source>
        <strain evidence="2 3">CGMCC 1.3442</strain>
    </source>
</reference>
<evidence type="ECO:0000313" key="3">
    <source>
        <dbReference type="Proteomes" id="UP000199334"/>
    </source>
</evidence>
<dbReference type="Pfam" id="PF01381">
    <property type="entry name" value="HTH_3"/>
    <property type="match status" value="1"/>
</dbReference>